<protein>
    <recommendedName>
        <fullName evidence="4">Granulins domain-containing protein</fullName>
    </recommendedName>
</protein>
<feature type="signal peptide" evidence="2">
    <location>
        <begin position="1"/>
        <end position="25"/>
    </location>
</feature>
<evidence type="ECO:0000256" key="1">
    <source>
        <dbReference type="SAM" id="MobiDB-lite"/>
    </source>
</evidence>
<reference evidence="3" key="1">
    <citation type="submission" date="2019-01" db="EMBL/GenBank/DDBJ databases">
        <title>Draft genome sequences of three monokaryotic isolates of the white-rot basidiomycete fungus Dichomitus squalens.</title>
        <authorList>
            <consortium name="DOE Joint Genome Institute"/>
            <person name="Lopez S.C."/>
            <person name="Andreopoulos B."/>
            <person name="Pangilinan J."/>
            <person name="Lipzen A."/>
            <person name="Riley R."/>
            <person name="Ahrendt S."/>
            <person name="Ng V."/>
            <person name="Barry K."/>
            <person name="Daum C."/>
            <person name="Grigoriev I.V."/>
            <person name="Hilden K.S."/>
            <person name="Makela M.R."/>
            <person name="de Vries R.P."/>
        </authorList>
    </citation>
    <scope>NUCLEOTIDE SEQUENCE [LARGE SCALE GENOMIC DNA]</scope>
    <source>
        <strain evidence="3">OM18370.1</strain>
    </source>
</reference>
<evidence type="ECO:0000256" key="2">
    <source>
        <dbReference type="SAM" id="SignalP"/>
    </source>
</evidence>
<dbReference type="OrthoDB" id="5358959at2759"/>
<keyword evidence="2" id="KW-0732">Signal</keyword>
<feature type="chain" id="PRO_5020819034" description="Granulins domain-containing protein" evidence="2">
    <location>
        <begin position="26"/>
        <end position="233"/>
    </location>
</feature>
<dbReference type="AlphaFoldDB" id="A0A4Q9MGD1"/>
<feature type="region of interest" description="Disordered" evidence="1">
    <location>
        <begin position="174"/>
        <end position="197"/>
    </location>
</feature>
<name>A0A4Q9MGD1_9APHY</name>
<dbReference type="Proteomes" id="UP000292957">
    <property type="component" value="Unassembled WGS sequence"/>
</dbReference>
<sequence length="233" mass="23538">MLSSTYARFVACLLGTAALLPQTEAAIFARGKLSASLWVPQGTLVNDTRVLGVHDPSDGCPVGWVPCSASTCYPLDGSTCCSNGNFCEFGSYCDGGGCCLDGEICDGSAPPPSTINVPTATTPRTTATTHRTTATAPIATTFRASTTSVSVGFSKSDQSTEFGSVSLPTIASPTEQTTVSTRPATVSAADSTTNLNPDASAGVSLGNDATAVSMSTGASVWLAGLVVVAMFLA</sequence>
<accession>A0A4Q9MGD1</accession>
<evidence type="ECO:0000313" key="3">
    <source>
        <dbReference type="EMBL" id="TBU24891.1"/>
    </source>
</evidence>
<dbReference type="EMBL" id="ML143471">
    <property type="protein sequence ID" value="TBU24891.1"/>
    <property type="molecule type" value="Genomic_DNA"/>
</dbReference>
<evidence type="ECO:0008006" key="4">
    <source>
        <dbReference type="Google" id="ProtNLM"/>
    </source>
</evidence>
<proteinExistence type="predicted"/>
<organism evidence="3">
    <name type="scientific">Dichomitus squalens</name>
    <dbReference type="NCBI Taxonomy" id="114155"/>
    <lineage>
        <taxon>Eukaryota</taxon>
        <taxon>Fungi</taxon>
        <taxon>Dikarya</taxon>
        <taxon>Basidiomycota</taxon>
        <taxon>Agaricomycotina</taxon>
        <taxon>Agaricomycetes</taxon>
        <taxon>Polyporales</taxon>
        <taxon>Polyporaceae</taxon>
        <taxon>Dichomitus</taxon>
    </lineage>
</organism>
<gene>
    <name evidence="3" type="ORF">BD311DRAFT_765738</name>
</gene>